<gene>
    <name evidence="1" type="ORF">LCGC14_1011140</name>
</gene>
<dbReference type="AlphaFoldDB" id="A0A0F9QIG6"/>
<reference evidence="1" key="1">
    <citation type="journal article" date="2015" name="Nature">
        <title>Complex archaea that bridge the gap between prokaryotes and eukaryotes.</title>
        <authorList>
            <person name="Spang A."/>
            <person name="Saw J.H."/>
            <person name="Jorgensen S.L."/>
            <person name="Zaremba-Niedzwiedzka K."/>
            <person name="Martijn J."/>
            <person name="Lind A.E."/>
            <person name="van Eijk R."/>
            <person name="Schleper C."/>
            <person name="Guy L."/>
            <person name="Ettema T.J."/>
        </authorList>
    </citation>
    <scope>NUCLEOTIDE SEQUENCE</scope>
</reference>
<dbReference type="EMBL" id="LAZR01003973">
    <property type="protein sequence ID" value="KKN12961.1"/>
    <property type="molecule type" value="Genomic_DNA"/>
</dbReference>
<accession>A0A0F9QIG6</accession>
<evidence type="ECO:0000313" key="1">
    <source>
        <dbReference type="EMBL" id="KKN12961.1"/>
    </source>
</evidence>
<organism evidence="1">
    <name type="scientific">marine sediment metagenome</name>
    <dbReference type="NCBI Taxonomy" id="412755"/>
    <lineage>
        <taxon>unclassified sequences</taxon>
        <taxon>metagenomes</taxon>
        <taxon>ecological metagenomes</taxon>
    </lineage>
</organism>
<feature type="non-terminal residue" evidence="1">
    <location>
        <position position="32"/>
    </location>
</feature>
<protein>
    <submittedName>
        <fullName evidence="1">Uncharacterized protein</fullName>
    </submittedName>
</protein>
<proteinExistence type="predicted"/>
<sequence length="32" mass="3424">MGILDQFKDRVQQSFSRGDSAAVSAPVSPIES</sequence>
<comment type="caution">
    <text evidence="1">The sequence shown here is derived from an EMBL/GenBank/DDBJ whole genome shotgun (WGS) entry which is preliminary data.</text>
</comment>
<name>A0A0F9QIG6_9ZZZZ</name>